<reference evidence="2" key="2">
    <citation type="journal article" date="2015" name="Fish Shellfish Immunol.">
        <title>Early steps in the European eel (Anguilla anguilla)-Vibrio vulnificus interaction in the gills: Role of the RtxA13 toxin.</title>
        <authorList>
            <person name="Callol A."/>
            <person name="Pajuelo D."/>
            <person name="Ebbesson L."/>
            <person name="Teles M."/>
            <person name="MacKenzie S."/>
            <person name="Amaro C."/>
        </authorList>
    </citation>
    <scope>NUCLEOTIDE SEQUENCE</scope>
</reference>
<reference evidence="2" key="1">
    <citation type="submission" date="2014-11" db="EMBL/GenBank/DDBJ databases">
        <authorList>
            <person name="Amaro Gonzalez C."/>
        </authorList>
    </citation>
    <scope>NUCLEOTIDE SEQUENCE</scope>
</reference>
<dbReference type="AlphaFoldDB" id="A0A0E9X589"/>
<dbReference type="EMBL" id="GBXM01011734">
    <property type="protein sequence ID" value="JAH96843.1"/>
    <property type="molecule type" value="Transcribed_RNA"/>
</dbReference>
<feature type="compositionally biased region" description="Basic residues" evidence="1">
    <location>
        <begin position="51"/>
        <end position="60"/>
    </location>
</feature>
<accession>A0A0E9X589</accession>
<sequence length="60" mass="6337">MKTLAHASLHSAVTKVRNTSALAGSGKGYHDLAFLGNSGRRGFNPKTTAEKRHKQVCASA</sequence>
<proteinExistence type="predicted"/>
<evidence type="ECO:0000256" key="1">
    <source>
        <dbReference type="SAM" id="MobiDB-lite"/>
    </source>
</evidence>
<protein>
    <submittedName>
        <fullName evidence="2">Uncharacterized protein</fullName>
    </submittedName>
</protein>
<evidence type="ECO:0000313" key="2">
    <source>
        <dbReference type="EMBL" id="JAH96843.1"/>
    </source>
</evidence>
<organism evidence="2">
    <name type="scientific">Anguilla anguilla</name>
    <name type="common">European freshwater eel</name>
    <name type="synonym">Muraena anguilla</name>
    <dbReference type="NCBI Taxonomy" id="7936"/>
    <lineage>
        <taxon>Eukaryota</taxon>
        <taxon>Metazoa</taxon>
        <taxon>Chordata</taxon>
        <taxon>Craniata</taxon>
        <taxon>Vertebrata</taxon>
        <taxon>Euteleostomi</taxon>
        <taxon>Actinopterygii</taxon>
        <taxon>Neopterygii</taxon>
        <taxon>Teleostei</taxon>
        <taxon>Anguilliformes</taxon>
        <taxon>Anguillidae</taxon>
        <taxon>Anguilla</taxon>
    </lineage>
</organism>
<name>A0A0E9X589_ANGAN</name>
<feature type="region of interest" description="Disordered" evidence="1">
    <location>
        <begin position="40"/>
        <end position="60"/>
    </location>
</feature>